<proteinExistence type="predicted"/>
<dbReference type="Pfam" id="PF10277">
    <property type="entry name" value="Frag1"/>
    <property type="match status" value="1"/>
</dbReference>
<accession>D3YLG0</accession>
<keyword evidence="3 5" id="KW-1133">Transmembrane helix</keyword>
<comment type="subcellular location">
    <subcellularLocation>
        <location evidence="1">Endomembrane system</location>
        <topology evidence="1">Multi-pass membrane protein</topology>
    </subcellularLocation>
</comment>
<feature type="domain" description="CWH43-like N-terminal" evidence="6">
    <location>
        <begin position="9"/>
        <end position="286"/>
    </location>
</feature>
<feature type="transmembrane region" description="Helical" evidence="5">
    <location>
        <begin position="266"/>
        <end position="287"/>
    </location>
</feature>
<evidence type="ECO:0000256" key="1">
    <source>
        <dbReference type="ARBA" id="ARBA00004127"/>
    </source>
</evidence>
<evidence type="ECO:0000313" key="7">
    <source>
        <dbReference type="EMBL" id="ADD51202.1"/>
    </source>
</evidence>
<feature type="transmembrane region" description="Helical" evidence="5">
    <location>
        <begin position="173"/>
        <end position="195"/>
    </location>
</feature>
<feature type="transmembrane region" description="Helical" evidence="5">
    <location>
        <begin position="12"/>
        <end position="34"/>
    </location>
</feature>
<dbReference type="GO" id="GO:0007033">
    <property type="term" value="P:vacuole organization"/>
    <property type="evidence" value="ECO:0007669"/>
    <property type="project" value="EnsemblFungi"/>
</dbReference>
<dbReference type="AlphaFoldDB" id="D3YLG0"/>
<evidence type="ECO:0000256" key="5">
    <source>
        <dbReference type="SAM" id="Phobius"/>
    </source>
</evidence>
<keyword evidence="4 5" id="KW-0472">Membrane</keyword>
<dbReference type="InterPro" id="IPR019402">
    <property type="entry name" value="CWH43_N"/>
</dbReference>
<organism evidence="7">
    <name type="scientific">Eremothecium cymbalariae</name>
    <dbReference type="NCBI Taxonomy" id="45285"/>
    <lineage>
        <taxon>Eukaryota</taxon>
        <taxon>Fungi</taxon>
        <taxon>Dikarya</taxon>
        <taxon>Ascomycota</taxon>
        <taxon>Saccharomycotina</taxon>
        <taxon>Saccharomycetes</taxon>
        <taxon>Saccharomycetales</taxon>
        <taxon>Saccharomycetaceae</taxon>
        <taxon>Eremothecium</taxon>
    </lineage>
</organism>
<dbReference type="InterPro" id="IPR050911">
    <property type="entry name" value="DRAM/TMEM150_Autophagy_Mod"/>
</dbReference>
<sequence>MAFPKPANPFFIVPWMALLPWYGMLIAMLVSWAVQGHPRYWFMSENANFVYISDIGATKLQPLFIAGSSWQGFWYCVSVACEYFQRSGHWPFIFLAYHRASTQLYPMSSSSGIESAPSVRVRYADLLVNQNYLMPPYYTVFERNMIVASFFFGVFGELALLMCSIFSTAKHHTVHLTMVGLFIALMYFSILCNLIEYFSMGRHYALLHPLAGPEIRLRKTSCNHWPGHIWNKFTISAIFKTIWLALATLWAIFFGKFNDSSVGSSFEWVLAFWLGIYLIIVCVDFYLGGRYKESKYFRQIESFEGHYKYDRLVLGEVKMHLEQFAQSPARPHYSDADELDIVV</sequence>
<feature type="transmembrane region" description="Helical" evidence="5">
    <location>
        <begin position="146"/>
        <end position="167"/>
    </location>
</feature>
<dbReference type="PANTHER" id="PTHR21324:SF2">
    <property type="entry name" value="EG:22E5.9 PROTEIN"/>
    <property type="match status" value="1"/>
</dbReference>
<dbReference type="OMA" id="YRSQHRI"/>
<name>D3YLG0_9SACH</name>
<reference evidence="7" key="1">
    <citation type="journal article" date="2010" name="Fungal Genet. Biol.">
        <title>Analysis of flocculins in Ashbya gossypii reveals FIG2 regulation by TEC1.</title>
        <authorList>
            <person name="Grunler A."/>
            <person name="Walther A."/>
            <person name="Lammel J."/>
            <person name="Wendland J."/>
        </authorList>
    </citation>
    <scope>NUCLEOTIDE SEQUENCE</scope>
</reference>
<feature type="transmembrane region" description="Helical" evidence="5">
    <location>
        <begin position="233"/>
        <end position="254"/>
    </location>
</feature>
<dbReference type="GO" id="GO:0012505">
    <property type="term" value="C:endomembrane system"/>
    <property type="evidence" value="ECO:0007669"/>
    <property type="project" value="UniProtKB-SubCell"/>
</dbReference>
<keyword evidence="2 5" id="KW-0812">Transmembrane</keyword>
<reference evidence="7" key="2">
    <citation type="submission" date="2010-01" db="EMBL/GenBank/DDBJ databases">
        <authorList>
            <person name="Wendland J.W."/>
        </authorList>
    </citation>
    <scope>NUCLEOTIDE SEQUENCE</scope>
</reference>
<evidence type="ECO:0000259" key="6">
    <source>
        <dbReference type="Pfam" id="PF10277"/>
    </source>
</evidence>
<evidence type="ECO:0000256" key="2">
    <source>
        <dbReference type="ARBA" id="ARBA00022692"/>
    </source>
</evidence>
<evidence type="ECO:0000256" key="4">
    <source>
        <dbReference type="ARBA" id="ARBA00023136"/>
    </source>
</evidence>
<dbReference type="PANTHER" id="PTHR21324">
    <property type="entry name" value="FASTING-INDUCIBLE INTEGRAL MEMBRANE PROTEIN TM6P1-RELATED"/>
    <property type="match status" value="1"/>
</dbReference>
<dbReference type="GO" id="GO:0005886">
    <property type="term" value="C:plasma membrane"/>
    <property type="evidence" value="ECO:0007669"/>
    <property type="project" value="EnsemblFungi"/>
</dbReference>
<evidence type="ECO:0000256" key="3">
    <source>
        <dbReference type="ARBA" id="ARBA00022989"/>
    </source>
</evidence>
<dbReference type="GO" id="GO:0061093">
    <property type="term" value="P:negative regulation of phospholipid translocation"/>
    <property type="evidence" value="ECO:0007669"/>
    <property type="project" value="EnsemblFungi"/>
</dbReference>
<dbReference type="GO" id="GO:0030036">
    <property type="term" value="P:actin cytoskeleton organization"/>
    <property type="evidence" value="ECO:0007669"/>
    <property type="project" value="EnsemblFungi"/>
</dbReference>
<dbReference type="EMBL" id="GU556972">
    <property type="protein sequence ID" value="ADD51202.1"/>
    <property type="molecule type" value="Genomic_DNA"/>
</dbReference>
<protein>
    <submittedName>
        <fullName evidence="7">ABR080w-like protein</fullName>
    </submittedName>
</protein>